<dbReference type="RefSeq" id="WP_040374336.1">
    <property type="nucleotide sequence ID" value="NZ_CP068053.1"/>
</dbReference>
<keyword evidence="1" id="KW-0472">Membrane</keyword>
<keyword evidence="1" id="KW-0812">Transmembrane</keyword>
<feature type="transmembrane region" description="Helical" evidence="1">
    <location>
        <begin position="178"/>
        <end position="196"/>
    </location>
</feature>
<evidence type="ECO:0000313" key="3">
    <source>
        <dbReference type="EMBL" id="QQS99418.1"/>
    </source>
</evidence>
<keyword evidence="1" id="KW-1133">Transmembrane helix</keyword>
<name>A0A974NKE9_PERPY</name>
<keyword evidence="4" id="KW-1185">Reference proteome</keyword>
<feature type="transmembrane region" description="Helical" evidence="1">
    <location>
        <begin position="136"/>
        <end position="166"/>
    </location>
</feature>
<evidence type="ECO:0000313" key="4">
    <source>
        <dbReference type="Proteomes" id="UP000595254"/>
    </source>
</evidence>
<dbReference type="EMBL" id="CP068053">
    <property type="protein sequence ID" value="QQS99418.1"/>
    <property type="molecule type" value="Genomic_DNA"/>
</dbReference>
<organism evidence="3 4">
    <name type="scientific">Peribacillus psychrosaccharolyticus</name>
    <name type="common">Bacillus psychrosaccharolyticus</name>
    <dbReference type="NCBI Taxonomy" id="1407"/>
    <lineage>
        <taxon>Bacteria</taxon>
        <taxon>Bacillati</taxon>
        <taxon>Bacillota</taxon>
        <taxon>Bacilli</taxon>
        <taxon>Bacillales</taxon>
        <taxon>Bacillaceae</taxon>
        <taxon>Peribacillus</taxon>
    </lineage>
</organism>
<reference evidence="3 4" key="1">
    <citation type="submission" date="2021-01" db="EMBL/GenBank/DDBJ databases">
        <title>FDA dAtabase for Regulatory Grade micrObial Sequences (FDA-ARGOS): Supporting development and validation of Infectious Disease Dx tests.</title>
        <authorList>
            <person name="Nelson B."/>
            <person name="Plummer A."/>
            <person name="Tallon L."/>
            <person name="Sadzewicz L."/>
            <person name="Zhao X."/>
            <person name="Boylan J."/>
            <person name="Ott S."/>
            <person name="Bowen H."/>
            <person name="Vavikolanu K."/>
            <person name="Mehta A."/>
            <person name="Aluvathingal J."/>
            <person name="Nadendla S."/>
            <person name="Myers T."/>
            <person name="Yan Y."/>
            <person name="Sichtig H."/>
        </authorList>
    </citation>
    <scope>NUCLEOTIDE SEQUENCE [LARGE SCALE GENOMIC DNA]</scope>
    <source>
        <strain evidence="3 4">FDAARGOS_1161</strain>
    </source>
</reference>
<feature type="transmembrane region" description="Helical" evidence="1">
    <location>
        <begin position="109"/>
        <end position="130"/>
    </location>
</feature>
<feature type="domain" description="DUF2157" evidence="2">
    <location>
        <begin position="22"/>
        <end position="155"/>
    </location>
</feature>
<dbReference type="KEGG" id="ppsr:I6J18_17570"/>
<evidence type="ECO:0000259" key="2">
    <source>
        <dbReference type="Pfam" id="PF09925"/>
    </source>
</evidence>
<accession>A0A974NKE9</accession>
<dbReference type="Proteomes" id="UP000595254">
    <property type="component" value="Chromosome"/>
</dbReference>
<protein>
    <submittedName>
        <fullName evidence="3">DUF2157 domain-containing protein</fullName>
    </submittedName>
</protein>
<feature type="transmembrane region" description="Helical" evidence="1">
    <location>
        <begin position="231"/>
        <end position="252"/>
    </location>
</feature>
<proteinExistence type="predicted"/>
<dbReference type="AlphaFoldDB" id="A0A974NKE9"/>
<gene>
    <name evidence="3" type="ORF">I6J18_17570</name>
</gene>
<feature type="transmembrane region" description="Helical" evidence="1">
    <location>
        <begin position="296"/>
        <end position="313"/>
    </location>
</feature>
<feature type="transmembrane region" description="Helical" evidence="1">
    <location>
        <begin position="202"/>
        <end position="219"/>
    </location>
</feature>
<evidence type="ECO:0000256" key="1">
    <source>
        <dbReference type="SAM" id="Phobius"/>
    </source>
</evidence>
<dbReference type="InterPro" id="IPR018677">
    <property type="entry name" value="DUF2157"/>
</dbReference>
<feature type="transmembrane region" description="Helical" evidence="1">
    <location>
        <begin position="44"/>
        <end position="67"/>
    </location>
</feature>
<feature type="transmembrane region" description="Helical" evidence="1">
    <location>
        <begin position="264"/>
        <end position="289"/>
    </location>
</feature>
<sequence length="350" mass="40158">MNKRQITKKQYDFLEHELKYLKKEQFIEEKESDRILSIYQVKNVPFITVLAAIGALLIGLGVLMFVASNWMYLTKPVKLVIIILLLILVNTAGVFVSKEFPKTARSLHYIGILVFGAGIFLIEQMFNISINFNNSFLLWAIGTIIIGWYLKDTAVLLFTTILLFIYINGSMFLDEKSYPLAILLFLPSLYVLLRGFSYPVTLTFFINALSINTFVLFLLEFVPKLSPDHSATIISGILFIMGIFLIYIPLPLRAERVTRIQGHILHGITAIILTFDFGLWFSLFYFIFLLYLIQKGSLTSIVIICALIFRYYLNSLEFLPTSFTFIIGGIILLGFGFFFEKQRKKRGGNY</sequence>
<feature type="transmembrane region" description="Helical" evidence="1">
    <location>
        <begin position="319"/>
        <end position="339"/>
    </location>
</feature>
<dbReference type="Pfam" id="PF09925">
    <property type="entry name" value="DUF2157"/>
    <property type="match status" value="1"/>
</dbReference>
<feature type="transmembrane region" description="Helical" evidence="1">
    <location>
        <begin position="79"/>
        <end position="97"/>
    </location>
</feature>